<proteinExistence type="predicted"/>
<feature type="region of interest" description="Disordered" evidence="1">
    <location>
        <begin position="36"/>
        <end position="68"/>
    </location>
</feature>
<dbReference type="Proteomes" id="UP001567538">
    <property type="component" value="Unassembled WGS sequence"/>
</dbReference>
<protein>
    <submittedName>
        <fullName evidence="2">Uncharacterized protein</fullName>
    </submittedName>
</protein>
<comment type="caution">
    <text evidence="2">The sequence shown here is derived from an EMBL/GenBank/DDBJ whole genome shotgun (WGS) entry which is preliminary data.</text>
</comment>
<dbReference type="EMBL" id="JBEAFC010000010">
    <property type="protein sequence ID" value="KAL1539480.1"/>
    <property type="molecule type" value="Genomic_DNA"/>
</dbReference>
<evidence type="ECO:0000313" key="3">
    <source>
        <dbReference type="Proteomes" id="UP001567538"/>
    </source>
</evidence>
<keyword evidence="3" id="KW-1185">Reference proteome</keyword>
<evidence type="ECO:0000256" key="1">
    <source>
        <dbReference type="SAM" id="MobiDB-lite"/>
    </source>
</evidence>
<dbReference type="AlphaFoldDB" id="A0ABD1G6W8"/>
<accession>A0ABD1G6W8</accession>
<reference evidence="2 3" key="1">
    <citation type="submission" date="2024-06" db="EMBL/GenBank/DDBJ databases">
        <title>A chromosome level genome sequence of Diviner's sage (Salvia divinorum).</title>
        <authorList>
            <person name="Ford S.A."/>
            <person name="Ro D.-K."/>
            <person name="Ness R.W."/>
            <person name="Phillips M.A."/>
        </authorList>
    </citation>
    <scope>NUCLEOTIDE SEQUENCE [LARGE SCALE GENOMIC DNA]</scope>
    <source>
        <strain evidence="2">SAF-2024a</strain>
        <tissue evidence="2">Leaf</tissue>
    </source>
</reference>
<evidence type="ECO:0000313" key="2">
    <source>
        <dbReference type="EMBL" id="KAL1539480.1"/>
    </source>
</evidence>
<gene>
    <name evidence="2" type="ORF">AAHA92_28093</name>
</gene>
<sequence>MKNKRATIWSRMQPPTMIDLNTRLLVSDLGFVQEKDDTSMHPEASGEMVLPQDEGLSMMESEMPEDNS</sequence>
<name>A0ABD1G6W8_SALDI</name>
<organism evidence="2 3">
    <name type="scientific">Salvia divinorum</name>
    <name type="common">Maria pastora</name>
    <name type="synonym">Diviner's sage</name>
    <dbReference type="NCBI Taxonomy" id="28513"/>
    <lineage>
        <taxon>Eukaryota</taxon>
        <taxon>Viridiplantae</taxon>
        <taxon>Streptophyta</taxon>
        <taxon>Embryophyta</taxon>
        <taxon>Tracheophyta</taxon>
        <taxon>Spermatophyta</taxon>
        <taxon>Magnoliopsida</taxon>
        <taxon>eudicotyledons</taxon>
        <taxon>Gunneridae</taxon>
        <taxon>Pentapetalae</taxon>
        <taxon>asterids</taxon>
        <taxon>lamiids</taxon>
        <taxon>Lamiales</taxon>
        <taxon>Lamiaceae</taxon>
        <taxon>Nepetoideae</taxon>
        <taxon>Mentheae</taxon>
        <taxon>Salviinae</taxon>
        <taxon>Salvia</taxon>
        <taxon>Salvia subgen. Calosphace</taxon>
    </lineage>
</organism>